<keyword evidence="2" id="KW-1185">Reference proteome</keyword>
<protein>
    <submittedName>
        <fullName evidence="1">Uncharacterized protein</fullName>
    </submittedName>
</protein>
<evidence type="ECO:0000313" key="1">
    <source>
        <dbReference type="EMBL" id="RNA40909.1"/>
    </source>
</evidence>
<sequence>MLNKKIILVQHLYLYLVRYLILDLNITLKNSSKTKNKRRKKQNVILAKFLSNLEETLSSQKKEPDKQNPVLIILTSETQHLYEQTIKLIKQKALCFEKFITSHEN</sequence>
<organism evidence="1 2">
    <name type="scientific">Brachionus plicatilis</name>
    <name type="common">Marine rotifer</name>
    <name type="synonym">Brachionus muelleri</name>
    <dbReference type="NCBI Taxonomy" id="10195"/>
    <lineage>
        <taxon>Eukaryota</taxon>
        <taxon>Metazoa</taxon>
        <taxon>Spiralia</taxon>
        <taxon>Gnathifera</taxon>
        <taxon>Rotifera</taxon>
        <taxon>Eurotatoria</taxon>
        <taxon>Monogononta</taxon>
        <taxon>Pseudotrocha</taxon>
        <taxon>Ploima</taxon>
        <taxon>Brachionidae</taxon>
        <taxon>Brachionus</taxon>
    </lineage>
</organism>
<proteinExistence type="predicted"/>
<reference evidence="1 2" key="1">
    <citation type="journal article" date="2018" name="Sci. Rep.">
        <title>Genomic signatures of local adaptation to the degree of environmental predictability in rotifers.</title>
        <authorList>
            <person name="Franch-Gras L."/>
            <person name="Hahn C."/>
            <person name="Garcia-Roger E.M."/>
            <person name="Carmona M.J."/>
            <person name="Serra M."/>
            <person name="Gomez A."/>
        </authorList>
    </citation>
    <scope>NUCLEOTIDE SEQUENCE [LARGE SCALE GENOMIC DNA]</scope>
    <source>
        <strain evidence="1">HYR1</strain>
    </source>
</reference>
<accession>A0A3M7SZ23</accession>
<comment type="caution">
    <text evidence="1">The sequence shown here is derived from an EMBL/GenBank/DDBJ whole genome shotgun (WGS) entry which is preliminary data.</text>
</comment>
<name>A0A3M7SZ23_BRAPC</name>
<dbReference type="Proteomes" id="UP000276133">
    <property type="component" value="Unassembled WGS sequence"/>
</dbReference>
<evidence type="ECO:0000313" key="2">
    <source>
        <dbReference type="Proteomes" id="UP000276133"/>
    </source>
</evidence>
<dbReference type="AlphaFoldDB" id="A0A3M7SZ23"/>
<gene>
    <name evidence="1" type="ORF">BpHYR1_010737</name>
</gene>
<dbReference type="EMBL" id="REGN01000570">
    <property type="protein sequence ID" value="RNA40909.1"/>
    <property type="molecule type" value="Genomic_DNA"/>
</dbReference>